<dbReference type="EMBL" id="VBAM01000120">
    <property type="protein sequence ID" value="TMJ14233.1"/>
    <property type="molecule type" value="Genomic_DNA"/>
</dbReference>
<comment type="caution">
    <text evidence="1">The sequence shown here is derived from an EMBL/GenBank/DDBJ whole genome shotgun (WGS) entry which is preliminary data.</text>
</comment>
<dbReference type="Proteomes" id="UP000320393">
    <property type="component" value="Unassembled WGS sequence"/>
</dbReference>
<evidence type="ECO:0000313" key="2">
    <source>
        <dbReference type="Proteomes" id="UP000320393"/>
    </source>
</evidence>
<dbReference type="PANTHER" id="PTHR30528:SF0">
    <property type="entry name" value="CYTOPLASMIC PROTEIN"/>
    <property type="match status" value="1"/>
</dbReference>
<dbReference type="InterPro" id="IPR009351">
    <property type="entry name" value="AlkZ-like"/>
</dbReference>
<name>A0A537M1S7_9BACT</name>
<dbReference type="Pfam" id="PF06224">
    <property type="entry name" value="AlkZ-like"/>
    <property type="match status" value="1"/>
</dbReference>
<accession>A0A537M1S7</accession>
<proteinExistence type="predicted"/>
<evidence type="ECO:0000313" key="1">
    <source>
        <dbReference type="EMBL" id="TMJ14233.1"/>
    </source>
</evidence>
<sequence>MTGTPLRVGRQGVIRFLVETQHLRRSASHDSRATATPAAVLREIRHLECVQIDPVSVVERNQHLVLAARLPGYQPHTLGELLRRRRVFEYWANAACAVPIEDYPLFEGTRRRFRRRLAPHLTALRSVVRHVLAELDARGPLTARTFVSDHRVRGAWDLGDPKTKATSHALSLLLKVGDIVVVKREGLERHFDLPARALPADADELLLEKYLRAYRVFDAGDPRFGWRAMTATARRAVLQRRVRKGAIVPLTIDGIGRQYFVRAEDVPTLRRHERAAAVETASGDEAPMHFLAPLDNLLWRRSRIVDLFRFEYTWEVYLPPPKRRYGHYAMPMLFGDRLVGRLDPQLDRERRRLVIRLLHLEPRVPVTAQLRTALRAALESFARFHGAADIQIDRTIPAGLRL</sequence>
<gene>
    <name evidence="1" type="ORF">E6H02_03590</name>
</gene>
<protein>
    <submittedName>
        <fullName evidence="1">Winged helix-turn-helix domain-containing protein</fullName>
    </submittedName>
</protein>
<reference evidence="1 2" key="1">
    <citation type="journal article" date="2019" name="Nat. Microbiol.">
        <title>Mediterranean grassland soil C-N compound turnover is dependent on rainfall and depth, and is mediated by genomically divergent microorganisms.</title>
        <authorList>
            <person name="Diamond S."/>
            <person name="Andeer P.F."/>
            <person name="Li Z."/>
            <person name="Crits-Christoph A."/>
            <person name="Burstein D."/>
            <person name="Anantharaman K."/>
            <person name="Lane K.R."/>
            <person name="Thomas B.C."/>
            <person name="Pan C."/>
            <person name="Northen T.R."/>
            <person name="Banfield J.F."/>
        </authorList>
    </citation>
    <scope>NUCLEOTIDE SEQUENCE [LARGE SCALE GENOMIC DNA]</scope>
    <source>
        <strain evidence="1">NP_5</strain>
    </source>
</reference>
<organism evidence="1 2">
    <name type="scientific">Candidatus Segetimicrobium genomatis</name>
    <dbReference type="NCBI Taxonomy" id="2569760"/>
    <lineage>
        <taxon>Bacteria</taxon>
        <taxon>Bacillati</taxon>
        <taxon>Candidatus Sysuimicrobiota</taxon>
        <taxon>Candidatus Sysuimicrobiia</taxon>
        <taxon>Candidatus Sysuimicrobiales</taxon>
        <taxon>Candidatus Segetimicrobiaceae</taxon>
        <taxon>Candidatus Segetimicrobium</taxon>
    </lineage>
</organism>
<dbReference type="PANTHER" id="PTHR30528">
    <property type="entry name" value="CYTOPLASMIC PROTEIN"/>
    <property type="match status" value="1"/>
</dbReference>
<dbReference type="AlphaFoldDB" id="A0A537M1S7"/>